<dbReference type="AlphaFoldDB" id="A0A1T4PJI7"/>
<accession>A0A1T4PJI7</accession>
<protein>
    <submittedName>
        <fullName evidence="1">Uncharacterized protein</fullName>
    </submittedName>
</protein>
<gene>
    <name evidence="1" type="ORF">SAMN04488132_10642</name>
</gene>
<evidence type="ECO:0000313" key="2">
    <source>
        <dbReference type="Proteomes" id="UP000190888"/>
    </source>
</evidence>
<reference evidence="1 2" key="1">
    <citation type="submission" date="2017-02" db="EMBL/GenBank/DDBJ databases">
        <authorList>
            <person name="Peterson S.W."/>
        </authorList>
    </citation>
    <scope>NUCLEOTIDE SEQUENCE [LARGE SCALE GENOMIC DNA]</scope>
    <source>
        <strain evidence="1 2">DSM 22335</strain>
    </source>
</reference>
<dbReference type="EMBL" id="FUWH01000006">
    <property type="protein sequence ID" value="SJZ91541.1"/>
    <property type="molecule type" value="Genomic_DNA"/>
</dbReference>
<dbReference type="Proteomes" id="UP000190888">
    <property type="component" value="Unassembled WGS sequence"/>
</dbReference>
<name>A0A1T4PJI7_9BACT</name>
<keyword evidence="2" id="KW-1185">Reference proteome</keyword>
<organism evidence="1 2">
    <name type="scientific">Sediminibacterium ginsengisoli</name>
    <dbReference type="NCBI Taxonomy" id="413434"/>
    <lineage>
        <taxon>Bacteria</taxon>
        <taxon>Pseudomonadati</taxon>
        <taxon>Bacteroidota</taxon>
        <taxon>Chitinophagia</taxon>
        <taxon>Chitinophagales</taxon>
        <taxon>Chitinophagaceae</taxon>
        <taxon>Sediminibacterium</taxon>
    </lineage>
</organism>
<dbReference type="RefSeq" id="WP_078831624.1">
    <property type="nucleotide sequence ID" value="NZ_FUWH01000006.1"/>
</dbReference>
<dbReference type="STRING" id="413434.SAMN04488132_10642"/>
<proteinExistence type="predicted"/>
<evidence type="ECO:0000313" key="1">
    <source>
        <dbReference type="EMBL" id="SJZ91541.1"/>
    </source>
</evidence>
<sequence length="63" mass="7301">MTIYQVKLKEKRDRENQLDFAEEIGIEKGKNDMCNEIINRMKSKGYSCNEIAGITGISIEYLQ</sequence>